<reference evidence="10" key="1">
    <citation type="journal article" date="2021" name="Microorganisms">
        <title>Acidisoma silvae sp. nov. and Acidisomacellulosilytica sp. nov., Two Acidophilic Bacteria Isolated from Decaying Wood, Hydrolyzing Cellulose and Producing Poly-3-hydroxybutyrate.</title>
        <authorList>
            <person name="Mieszkin S."/>
            <person name="Pouder E."/>
            <person name="Uroz S."/>
            <person name="Simon-Colin C."/>
            <person name="Alain K."/>
        </authorList>
    </citation>
    <scope>NUCLEOTIDE SEQUENCE</scope>
    <source>
        <strain evidence="10">HW T2.11</strain>
    </source>
</reference>
<feature type="domain" description="ABC transmembrane type-1" evidence="9">
    <location>
        <begin position="63"/>
        <end position="258"/>
    </location>
</feature>
<dbReference type="EMBL" id="JAESVB010000002">
    <property type="protein sequence ID" value="MCB8874608.1"/>
    <property type="molecule type" value="Genomic_DNA"/>
</dbReference>
<evidence type="ECO:0000256" key="7">
    <source>
        <dbReference type="ARBA" id="ARBA00023136"/>
    </source>
</evidence>
<feature type="transmembrane region" description="Helical" evidence="8">
    <location>
        <begin position="240"/>
        <end position="261"/>
    </location>
</feature>
<evidence type="ECO:0000256" key="5">
    <source>
        <dbReference type="ARBA" id="ARBA00022692"/>
    </source>
</evidence>
<evidence type="ECO:0000256" key="2">
    <source>
        <dbReference type="ARBA" id="ARBA00007069"/>
    </source>
</evidence>
<keyword evidence="7 8" id="KW-0472">Membrane</keyword>
<dbReference type="PANTHER" id="PTHR43848:SF2">
    <property type="entry name" value="PUTRESCINE TRANSPORT SYSTEM PERMEASE PROTEIN POTI"/>
    <property type="match status" value="1"/>
</dbReference>
<evidence type="ECO:0000256" key="4">
    <source>
        <dbReference type="ARBA" id="ARBA00022475"/>
    </source>
</evidence>
<keyword evidence="6 8" id="KW-1133">Transmembrane helix</keyword>
<evidence type="ECO:0000256" key="8">
    <source>
        <dbReference type="RuleBase" id="RU363032"/>
    </source>
</evidence>
<evidence type="ECO:0000259" key="9">
    <source>
        <dbReference type="PROSITE" id="PS50928"/>
    </source>
</evidence>
<feature type="transmembrane region" description="Helical" evidence="8">
    <location>
        <begin position="178"/>
        <end position="202"/>
    </location>
</feature>
<dbReference type="RefSeq" id="WP_227320275.1">
    <property type="nucleotide sequence ID" value="NZ_JAESVB010000002.1"/>
</dbReference>
<dbReference type="AlphaFoldDB" id="A0A964DYB9"/>
<feature type="transmembrane region" description="Helical" evidence="8">
    <location>
        <begin position="137"/>
        <end position="157"/>
    </location>
</feature>
<dbReference type="GO" id="GO:0055085">
    <property type="term" value="P:transmembrane transport"/>
    <property type="evidence" value="ECO:0007669"/>
    <property type="project" value="InterPro"/>
</dbReference>
<dbReference type="SUPFAM" id="SSF161098">
    <property type="entry name" value="MetI-like"/>
    <property type="match status" value="1"/>
</dbReference>
<feature type="transmembrane region" description="Helical" evidence="8">
    <location>
        <begin position="12"/>
        <end position="33"/>
    </location>
</feature>
<dbReference type="CDD" id="cd06261">
    <property type="entry name" value="TM_PBP2"/>
    <property type="match status" value="1"/>
</dbReference>
<reference evidence="10" key="2">
    <citation type="submission" date="2021-01" db="EMBL/GenBank/DDBJ databases">
        <authorList>
            <person name="Mieszkin S."/>
            <person name="Pouder E."/>
            <person name="Alain K."/>
        </authorList>
    </citation>
    <scope>NUCLEOTIDE SEQUENCE</scope>
    <source>
        <strain evidence="10">HW T2.11</strain>
    </source>
</reference>
<evidence type="ECO:0000256" key="3">
    <source>
        <dbReference type="ARBA" id="ARBA00022448"/>
    </source>
</evidence>
<organism evidence="10 11">
    <name type="scientific">Acidisoma silvae</name>
    <dbReference type="NCBI Taxonomy" id="2802396"/>
    <lineage>
        <taxon>Bacteria</taxon>
        <taxon>Pseudomonadati</taxon>
        <taxon>Pseudomonadota</taxon>
        <taxon>Alphaproteobacteria</taxon>
        <taxon>Acetobacterales</taxon>
        <taxon>Acidocellaceae</taxon>
        <taxon>Acidisoma</taxon>
    </lineage>
</organism>
<feature type="transmembrane region" description="Helical" evidence="8">
    <location>
        <begin position="69"/>
        <end position="88"/>
    </location>
</feature>
<evidence type="ECO:0000313" key="11">
    <source>
        <dbReference type="Proteomes" id="UP000708298"/>
    </source>
</evidence>
<dbReference type="Gene3D" id="1.10.3720.10">
    <property type="entry name" value="MetI-like"/>
    <property type="match status" value="1"/>
</dbReference>
<comment type="similarity">
    <text evidence="2">Belongs to the binding-protein-dependent transport system permease family. CysTW subfamily.</text>
</comment>
<dbReference type="GO" id="GO:0005886">
    <property type="term" value="C:plasma membrane"/>
    <property type="evidence" value="ECO:0007669"/>
    <property type="project" value="UniProtKB-SubCell"/>
</dbReference>
<sequence>MTPVLSWRLLTAMLIAGLAFLYAPIIILVIYSFNASPMVTIWTGVSAKWYGVLAHDQEILRAARVSIEIALISATGSTIIGTLAGYALSRFRRFRGRSFFMGLVMAPLVMPEIVSGIALLLMFVGSEQLFGWPHGRGIVTICAAHITFCSAYVAIVIQSRLAGFDTSLEEAALDLGAMPMTVFGLVTLPLILPGIVSAWLLAFSLSIDDVIVSEFTSGPGSTTLPLVIFSRVHLGVSPEVNALATIIIAIVLTATALLTFARLKRRAEG</sequence>
<evidence type="ECO:0000256" key="6">
    <source>
        <dbReference type="ARBA" id="ARBA00022989"/>
    </source>
</evidence>
<gene>
    <name evidence="10" type="ORF">ASILVAE211_05370</name>
</gene>
<dbReference type="InterPro" id="IPR051789">
    <property type="entry name" value="Bact_Polyamine_Transport"/>
</dbReference>
<accession>A0A964DYB9</accession>
<dbReference type="PROSITE" id="PS50928">
    <property type="entry name" value="ABC_TM1"/>
    <property type="match status" value="1"/>
</dbReference>
<dbReference type="InterPro" id="IPR035906">
    <property type="entry name" value="MetI-like_sf"/>
</dbReference>
<protein>
    <submittedName>
        <fullName evidence="10">ABC transporter permease subunit</fullName>
    </submittedName>
</protein>
<evidence type="ECO:0000313" key="10">
    <source>
        <dbReference type="EMBL" id="MCB8874608.1"/>
    </source>
</evidence>
<dbReference type="Pfam" id="PF00528">
    <property type="entry name" value="BPD_transp_1"/>
    <property type="match status" value="1"/>
</dbReference>
<comment type="caution">
    <text evidence="10">The sequence shown here is derived from an EMBL/GenBank/DDBJ whole genome shotgun (WGS) entry which is preliminary data.</text>
</comment>
<feature type="transmembrane region" description="Helical" evidence="8">
    <location>
        <begin position="100"/>
        <end position="125"/>
    </location>
</feature>
<proteinExistence type="inferred from homology"/>
<dbReference type="PANTHER" id="PTHR43848">
    <property type="entry name" value="PUTRESCINE TRANSPORT SYSTEM PERMEASE PROTEIN POTI"/>
    <property type="match status" value="1"/>
</dbReference>
<keyword evidence="3 8" id="KW-0813">Transport</keyword>
<comment type="subcellular location">
    <subcellularLocation>
        <location evidence="1 8">Cell membrane</location>
        <topology evidence="1 8">Multi-pass membrane protein</topology>
    </subcellularLocation>
</comment>
<name>A0A964DYB9_9PROT</name>
<dbReference type="InterPro" id="IPR000515">
    <property type="entry name" value="MetI-like"/>
</dbReference>
<keyword evidence="5 8" id="KW-0812">Transmembrane</keyword>
<keyword evidence="4" id="KW-1003">Cell membrane</keyword>
<dbReference type="Proteomes" id="UP000708298">
    <property type="component" value="Unassembled WGS sequence"/>
</dbReference>
<evidence type="ECO:0000256" key="1">
    <source>
        <dbReference type="ARBA" id="ARBA00004651"/>
    </source>
</evidence>
<keyword evidence="11" id="KW-1185">Reference proteome</keyword>